<dbReference type="InterPro" id="IPR053925">
    <property type="entry name" value="RecX_HTH_3rd"/>
</dbReference>
<dbReference type="PANTHER" id="PTHR33602:SF1">
    <property type="entry name" value="REGULATORY PROTEIN RECX FAMILY PROTEIN"/>
    <property type="match status" value="1"/>
</dbReference>
<keyword evidence="10" id="KW-1185">Reference proteome</keyword>
<dbReference type="Pfam" id="PF21982">
    <property type="entry name" value="RecX_HTH1"/>
    <property type="match status" value="1"/>
</dbReference>
<evidence type="ECO:0000259" key="6">
    <source>
        <dbReference type="Pfam" id="PF02631"/>
    </source>
</evidence>
<organism evidence="9 10">
    <name type="scientific">Thalassotalea marina</name>
    <dbReference type="NCBI Taxonomy" id="1673741"/>
    <lineage>
        <taxon>Bacteria</taxon>
        <taxon>Pseudomonadati</taxon>
        <taxon>Pseudomonadota</taxon>
        <taxon>Gammaproteobacteria</taxon>
        <taxon>Alteromonadales</taxon>
        <taxon>Colwelliaceae</taxon>
        <taxon>Thalassotalea</taxon>
    </lineage>
</organism>
<dbReference type="Gene3D" id="1.10.10.10">
    <property type="entry name" value="Winged helix-like DNA-binding domain superfamily/Winged helix DNA-binding domain"/>
    <property type="match status" value="3"/>
</dbReference>
<dbReference type="InterPro" id="IPR036388">
    <property type="entry name" value="WH-like_DNA-bd_sf"/>
</dbReference>
<dbReference type="PANTHER" id="PTHR33602">
    <property type="entry name" value="REGULATORY PROTEIN RECX FAMILY PROTEIN"/>
    <property type="match status" value="1"/>
</dbReference>
<evidence type="ECO:0000313" key="10">
    <source>
        <dbReference type="Proteomes" id="UP000623842"/>
    </source>
</evidence>
<evidence type="ECO:0000259" key="8">
    <source>
        <dbReference type="Pfam" id="PF21982"/>
    </source>
</evidence>
<evidence type="ECO:0000256" key="4">
    <source>
        <dbReference type="ARBA" id="ARBA00022490"/>
    </source>
</evidence>
<dbReference type="HAMAP" id="MF_01114">
    <property type="entry name" value="RecX"/>
    <property type="match status" value="1"/>
</dbReference>
<dbReference type="Pfam" id="PF21981">
    <property type="entry name" value="RecX_HTH3"/>
    <property type="match status" value="1"/>
</dbReference>
<keyword evidence="4 5" id="KW-0963">Cytoplasm</keyword>
<dbReference type="GO" id="GO:0006282">
    <property type="term" value="P:regulation of DNA repair"/>
    <property type="evidence" value="ECO:0007669"/>
    <property type="project" value="UniProtKB-UniRule"/>
</dbReference>
<dbReference type="Pfam" id="PF02631">
    <property type="entry name" value="RecX_HTH2"/>
    <property type="match status" value="1"/>
</dbReference>
<dbReference type="RefSeq" id="WP_189768187.1">
    <property type="nucleotide sequence ID" value="NZ_BNCK01000002.1"/>
</dbReference>
<evidence type="ECO:0000259" key="7">
    <source>
        <dbReference type="Pfam" id="PF21981"/>
    </source>
</evidence>
<feature type="domain" description="RecX third three-helical" evidence="7">
    <location>
        <begin position="97"/>
        <end position="140"/>
    </location>
</feature>
<dbReference type="Proteomes" id="UP000623842">
    <property type="component" value="Unassembled WGS sequence"/>
</dbReference>
<name>A0A919EHZ6_9GAMM</name>
<evidence type="ECO:0000256" key="5">
    <source>
        <dbReference type="HAMAP-Rule" id="MF_01114"/>
    </source>
</evidence>
<evidence type="ECO:0000313" key="9">
    <source>
        <dbReference type="EMBL" id="GHF85642.1"/>
    </source>
</evidence>
<feature type="domain" description="RecX first three-helical" evidence="8">
    <location>
        <begin position="9"/>
        <end position="44"/>
    </location>
</feature>
<comment type="similarity">
    <text evidence="2 5">Belongs to the RecX family.</text>
</comment>
<evidence type="ECO:0000256" key="1">
    <source>
        <dbReference type="ARBA" id="ARBA00004496"/>
    </source>
</evidence>
<comment type="caution">
    <text evidence="9">The sequence shown here is derived from an EMBL/GenBank/DDBJ whole genome shotgun (WGS) entry which is preliminary data.</text>
</comment>
<reference evidence="9" key="1">
    <citation type="journal article" date="2014" name="Int. J. Syst. Evol. Microbiol.">
        <title>Complete genome sequence of Corynebacterium casei LMG S-19264T (=DSM 44701T), isolated from a smear-ripened cheese.</title>
        <authorList>
            <consortium name="US DOE Joint Genome Institute (JGI-PGF)"/>
            <person name="Walter F."/>
            <person name="Albersmeier A."/>
            <person name="Kalinowski J."/>
            <person name="Ruckert C."/>
        </authorList>
    </citation>
    <scope>NUCLEOTIDE SEQUENCE</scope>
    <source>
        <strain evidence="9">KCTC 42731</strain>
    </source>
</reference>
<proteinExistence type="inferred from homology"/>
<dbReference type="InterPro" id="IPR053924">
    <property type="entry name" value="RecX_HTH_2nd"/>
</dbReference>
<dbReference type="InterPro" id="IPR003783">
    <property type="entry name" value="Regulatory_RecX"/>
</dbReference>
<comment type="function">
    <text evidence="5">Modulates RecA activity.</text>
</comment>
<dbReference type="AlphaFoldDB" id="A0A919EHZ6"/>
<dbReference type="InterPro" id="IPR053926">
    <property type="entry name" value="RecX_HTH_1st"/>
</dbReference>
<feature type="domain" description="RecX second three-helical" evidence="6">
    <location>
        <begin position="51"/>
        <end position="86"/>
    </location>
</feature>
<comment type="subcellular location">
    <subcellularLocation>
        <location evidence="1 5">Cytoplasm</location>
    </subcellularLocation>
</comment>
<dbReference type="EMBL" id="BNCK01000002">
    <property type="protein sequence ID" value="GHF85642.1"/>
    <property type="molecule type" value="Genomic_DNA"/>
</dbReference>
<dbReference type="GO" id="GO:0005737">
    <property type="term" value="C:cytoplasm"/>
    <property type="evidence" value="ECO:0007669"/>
    <property type="project" value="UniProtKB-SubCell"/>
</dbReference>
<evidence type="ECO:0000256" key="2">
    <source>
        <dbReference type="ARBA" id="ARBA00009695"/>
    </source>
</evidence>
<reference evidence="9" key="2">
    <citation type="submission" date="2020-09" db="EMBL/GenBank/DDBJ databases">
        <authorList>
            <person name="Sun Q."/>
            <person name="Kim S."/>
        </authorList>
    </citation>
    <scope>NUCLEOTIDE SEQUENCE</scope>
    <source>
        <strain evidence="9">KCTC 42731</strain>
    </source>
</reference>
<evidence type="ECO:0000256" key="3">
    <source>
        <dbReference type="ARBA" id="ARBA00018111"/>
    </source>
</evidence>
<protein>
    <recommendedName>
        <fullName evidence="3 5">Regulatory protein RecX</fullName>
    </recommendedName>
</protein>
<accession>A0A919EHZ6</accession>
<sequence length="144" mass="17012">MNKEILHVGIDLLSRREHSVKELNHKMLQRGFSSSEIAEVITFLVENNYCNEQRFAESVFRSRVNKGYGLKYIEQELQQKGVDKAILRLVQQEYAIDWFEQAAQAYEKKFGLVPIRDEKDKAKRIRFLQYRGFSSYDIFALVND</sequence>
<gene>
    <name evidence="5 9" type="primary">recX</name>
    <name evidence="9" type="ORF">GCM10017161_11520</name>
</gene>